<reference evidence="1" key="1">
    <citation type="submission" date="2023-03" db="EMBL/GenBank/DDBJ databases">
        <title>Emydomyces testavorans Genome Sequence.</title>
        <authorList>
            <person name="Hoyer L."/>
        </authorList>
    </citation>
    <scope>NUCLEOTIDE SEQUENCE</scope>
    <source>
        <strain evidence="1">16-2883</strain>
    </source>
</reference>
<gene>
    <name evidence="1" type="ORF">PRK78_006966</name>
</gene>
<dbReference type="Proteomes" id="UP001219355">
    <property type="component" value="Chromosome 5"/>
</dbReference>
<evidence type="ECO:0000313" key="2">
    <source>
        <dbReference type="Proteomes" id="UP001219355"/>
    </source>
</evidence>
<accession>A0AAF0DQC3</accession>
<organism evidence="1 2">
    <name type="scientific">Emydomyces testavorans</name>
    <dbReference type="NCBI Taxonomy" id="2070801"/>
    <lineage>
        <taxon>Eukaryota</taxon>
        <taxon>Fungi</taxon>
        <taxon>Dikarya</taxon>
        <taxon>Ascomycota</taxon>
        <taxon>Pezizomycotina</taxon>
        <taxon>Eurotiomycetes</taxon>
        <taxon>Eurotiomycetidae</taxon>
        <taxon>Onygenales</taxon>
        <taxon>Nannizziopsiaceae</taxon>
        <taxon>Emydomyces</taxon>
    </lineage>
</organism>
<evidence type="ECO:0000313" key="1">
    <source>
        <dbReference type="EMBL" id="WEW61476.1"/>
    </source>
</evidence>
<proteinExistence type="predicted"/>
<name>A0AAF0DQC3_9EURO</name>
<protein>
    <submittedName>
        <fullName evidence="1">Uncharacterized protein</fullName>
    </submittedName>
</protein>
<dbReference type="AlphaFoldDB" id="A0AAF0DQC3"/>
<dbReference type="EMBL" id="CP120631">
    <property type="protein sequence ID" value="WEW61476.1"/>
    <property type="molecule type" value="Genomic_DNA"/>
</dbReference>
<sequence length="212" mass="24458">MALLNDESSHLPSMLKTAVDGNLAQVLIFMQHFIQEVLDEIHHNTRILWEMPTRTSARRGSRHFKIIRGDTVICYGAVSTQQKIEQMKEYESRRLYREILRPARRDHGYILLTEKTDRGLKVEFAVVHWDAGNLQPHLVPILATRELGTMELVPNQPSEGLEAAFSGFLGHCVQFVHLPDIRSRYMDSLKRETRFLAQSDTLQIEQDTHNNA</sequence>
<keyword evidence="2" id="KW-1185">Reference proteome</keyword>